<keyword evidence="9" id="KW-0406">Ion transport</keyword>
<comment type="catalytic activity">
    <reaction evidence="12">
        <text>L-proline(in) + Na(+)(in) = L-proline(out) + Na(+)(out)</text>
        <dbReference type="Rhea" id="RHEA:28967"/>
        <dbReference type="ChEBI" id="CHEBI:29101"/>
        <dbReference type="ChEBI" id="CHEBI:60039"/>
    </reaction>
</comment>
<protein>
    <submittedName>
        <fullName evidence="15">SSS family solute:Na+ symporter</fullName>
    </submittedName>
</protein>
<evidence type="ECO:0000256" key="14">
    <source>
        <dbReference type="SAM" id="Phobius"/>
    </source>
</evidence>
<feature type="transmembrane region" description="Helical" evidence="14">
    <location>
        <begin position="166"/>
        <end position="185"/>
    </location>
</feature>
<evidence type="ECO:0000256" key="12">
    <source>
        <dbReference type="ARBA" id="ARBA00033708"/>
    </source>
</evidence>
<dbReference type="RefSeq" id="WP_113888470.1">
    <property type="nucleotide sequence ID" value="NZ_QNRK01000006.1"/>
</dbReference>
<keyword evidence="16" id="KW-1185">Reference proteome</keyword>
<feature type="transmembrane region" description="Helical" evidence="14">
    <location>
        <begin position="437"/>
        <end position="459"/>
    </location>
</feature>
<keyword evidence="10 14" id="KW-0472">Membrane</keyword>
<dbReference type="GO" id="GO:0006814">
    <property type="term" value="P:sodium ion transport"/>
    <property type="evidence" value="ECO:0007669"/>
    <property type="project" value="UniProtKB-KW"/>
</dbReference>
<comment type="caution">
    <text evidence="15">The sequence shown here is derived from an EMBL/GenBank/DDBJ whole genome shotgun (WGS) entry which is preliminary data.</text>
</comment>
<evidence type="ECO:0000256" key="9">
    <source>
        <dbReference type="ARBA" id="ARBA00023065"/>
    </source>
</evidence>
<proteinExistence type="inferred from homology"/>
<evidence type="ECO:0000313" key="15">
    <source>
        <dbReference type="EMBL" id="RBP16142.1"/>
    </source>
</evidence>
<feature type="transmembrane region" description="Helical" evidence="14">
    <location>
        <begin position="570"/>
        <end position="589"/>
    </location>
</feature>
<organism evidence="15 16">
    <name type="scientific">Roseiarcus fermentans</name>
    <dbReference type="NCBI Taxonomy" id="1473586"/>
    <lineage>
        <taxon>Bacteria</taxon>
        <taxon>Pseudomonadati</taxon>
        <taxon>Pseudomonadota</taxon>
        <taxon>Alphaproteobacteria</taxon>
        <taxon>Hyphomicrobiales</taxon>
        <taxon>Roseiarcaceae</taxon>
        <taxon>Roseiarcus</taxon>
    </lineage>
</organism>
<keyword evidence="4" id="KW-1003">Cell membrane</keyword>
<evidence type="ECO:0000256" key="10">
    <source>
        <dbReference type="ARBA" id="ARBA00023136"/>
    </source>
</evidence>
<feature type="transmembrane region" description="Helical" evidence="14">
    <location>
        <begin position="6"/>
        <end position="25"/>
    </location>
</feature>
<evidence type="ECO:0000313" key="16">
    <source>
        <dbReference type="Proteomes" id="UP000253529"/>
    </source>
</evidence>
<keyword evidence="6" id="KW-0769">Symport</keyword>
<feature type="transmembrane region" description="Helical" evidence="14">
    <location>
        <begin position="45"/>
        <end position="65"/>
    </location>
</feature>
<dbReference type="InterPro" id="IPR050277">
    <property type="entry name" value="Sodium:Solute_Symporter"/>
</dbReference>
<keyword evidence="7 14" id="KW-1133">Transmembrane helix</keyword>
<evidence type="ECO:0000256" key="1">
    <source>
        <dbReference type="ARBA" id="ARBA00004651"/>
    </source>
</evidence>
<dbReference type="Proteomes" id="UP000253529">
    <property type="component" value="Unassembled WGS sequence"/>
</dbReference>
<evidence type="ECO:0000256" key="6">
    <source>
        <dbReference type="ARBA" id="ARBA00022847"/>
    </source>
</evidence>
<evidence type="ECO:0000256" key="11">
    <source>
        <dbReference type="ARBA" id="ARBA00023201"/>
    </source>
</evidence>
<gene>
    <name evidence="15" type="ORF">DFR50_106104</name>
</gene>
<reference evidence="15 16" key="1">
    <citation type="submission" date="2018-06" db="EMBL/GenBank/DDBJ databases">
        <title>Genomic Encyclopedia of Type Strains, Phase IV (KMG-IV): sequencing the most valuable type-strain genomes for metagenomic binning, comparative biology and taxonomic classification.</title>
        <authorList>
            <person name="Goeker M."/>
        </authorList>
    </citation>
    <scope>NUCLEOTIDE SEQUENCE [LARGE SCALE GENOMIC DNA]</scope>
    <source>
        <strain evidence="15 16">DSM 24875</strain>
    </source>
</reference>
<accession>A0A366FND3</accession>
<dbReference type="GO" id="GO:0005886">
    <property type="term" value="C:plasma membrane"/>
    <property type="evidence" value="ECO:0007669"/>
    <property type="project" value="UniProtKB-SubCell"/>
</dbReference>
<feature type="transmembrane region" description="Helical" evidence="14">
    <location>
        <begin position="380"/>
        <end position="399"/>
    </location>
</feature>
<evidence type="ECO:0000256" key="8">
    <source>
        <dbReference type="ARBA" id="ARBA00023053"/>
    </source>
</evidence>
<dbReference type="AlphaFoldDB" id="A0A366FND3"/>
<keyword evidence="8" id="KW-0915">Sodium</keyword>
<dbReference type="PANTHER" id="PTHR48086">
    <property type="entry name" value="SODIUM/PROLINE SYMPORTER-RELATED"/>
    <property type="match status" value="1"/>
</dbReference>
<dbReference type="PROSITE" id="PS50283">
    <property type="entry name" value="NA_SOLUT_SYMP_3"/>
    <property type="match status" value="1"/>
</dbReference>
<dbReference type="PANTHER" id="PTHR48086:SF3">
    <property type="entry name" value="SODIUM_PROLINE SYMPORTER"/>
    <property type="match status" value="1"/>
</dbReference>
<evidence type="ECO:0000256" key="2">
    <source>
        <dbReference type="ARBA" id="ARBA00006434"/>
    </source>
</evidence>
<feature type="transmembrane region" description="Helical" evidence="14">
    <location>
        <begin position="479"/>
        <end position="499"/>
    </location>
</feature>
<feature type="transmembrane region" description="Helical" evidence="14">
    <location>
        <begin position="335"/>
        <end position="359"/>
    </location>
</feature>
<feature type="transmembrane region" description="Helical" evidence="14">
    <location>
        <begin position="71"/>
        <end position="96"/>
    </location>
</feature>
<evidence type="ECO:0000256" key="5">
    <source>
        <dbReference type="ARBA" id="ARBA00022692"/>
    </source>
</evidence>
<comment type="subcellular location">
    <subcellularLocation>
        <location evidence="1">Cell membrane</location>
        <topology evidence="1">Multi-pass membrane protein</topology>
    </subcellularLocation>
</comment>
<feature type="transmembrane region" description="Helical" evidence="14">
    <location>
        <begin position="625"/>
        <end position="644"/>
    </location>
</feature>
<keyword evidence="3" id="KW-0813">Transport</keyword>
<dbReference type="InterPro" id="IPR001734">
    <property type="entry name" value="Na/solute_symporter"/>
</dbReference>
<feature type="transmembrane region" description="Helical" evidence="14">
    <location>
        <begin position="291"/>
        <end position="315"/>
    </location>
</feature>
<dbReference type="Gene3D" id="1.20.1730.10">
    <property type="entry name" value="Sodium/glucose cotransporter"/>
    <property type="match status" value="1"/>
</dbReference>
<sequence length="646" mass="66529">MTLTAAQIWLIAFGTVYVAATSFWARQCALREAGTRRFLSATGELPAWIVALALAAMSLSAWITLGLPDDVARAGFSGAGLALATIPMALLGVATFKRQWQAGRRFGARSQAQLLAFYYRSRGFAWLSGGLATLFAVAFAAVQLSVLGRLMADLSGGGIAPEPATWLLSLMTFSYVIVGGFYAAGALGALQCVLLGAGIVGLAIAANDLGGGFSAINAALAKLAHDPANAHLFRVSGVVRFVAGADDAGGWTSALVLSTALALAGVQASPIATQLLLSARDDRAIAAGQTWVLAAFFGGLCVFGLVLVGACGMIASSGDAVGDLLVRLGAGSPWFMAAIYFALVAGFQALAAASVITAARGLVRDIFVPDFMPELDGRTANLIGRICVGVLMLASVLLATRAPAAAVSLGALALPFAAQMLPALAGLCWLRWISPPAALVGAAIGLATAALTDSFGLAVMDFVGLHLPWGRWPWTIHSAGWGLAANVATMLVISAITPLRRANQRAATLNELFAGLGASRPAARGVRSMAWSAALAWAFLGVGPGLVFGNFALGDAGGGLDAWLLGMPPLWAWCLAMWALGVILVWLIAYKLELATSPGVDIVAVDRGPAGRPKTRGLRVDHLEALLWTLSGAGALITAMAWIFGH</sequence>
<dbReference type="EMBL" id="QNRK01000006">
    <property type="protein sequence ID" value="RBP16142.1"/>
    <property type="molecule type" value="Genomic_DNA"/>
</dbReference>
<feature type="transmembrane region" description="Helical" evidence="14">
    <location>
        <begin position="254"/>
        <end position="279"/>
    </location>
</feature>
<feature type="transmembrane region" description="Helical" evidence="14">
    <location>
        <begin position="192"/>
        <end position="216"/>
    </location>
</feature>
<name>A0A366FND3_9HYPH</name>
<feature type="transmembrane region" description="Helical" evidence="14">
    <location>
        <begin position="124"/>
        <end position="146"/>
    </location>
</feature>
<evidence type="ECO:0000256" key="13">
    <source>
        <dbReference type="RuleBase" id="RU362091"/>
    </source>
</evidence>
<dbReference type="InterPro" id="IPR038377">
    <property type="entry name" value="Na/Glc_symporter_sf"/>
</dbReference>
<dbReference type="GO" id="GO:0015293">
    <property type="term" value="F:symporter activity"/>
    <property type="evidence" value="ECO:0007669"/>
    <property type="project" value="UniProtKB-KW"/>
</dbReference>
<evidence type="ECO:0000256" key="7">
    <source>
        <dbReference type="ARBA" id="ARBA00022989"/>
    </source>
</evidence>
<feature type="transmembrane region" description="Helical" evidence="14">
    <location>
        <begin position="405"/>
        <end position="430"/>
    </location>
</feature>
<dbReference type="OrthoDB" id="9803348at2"/>
<keyword evidence="11" id="KW-0739">Sodium transport</keyword>
<keyword evidence="5 14" id="KW-0812">Transmembrane</keyword>
<comment type="similarity">
    <text evidence="2 13">Belongs to the sodium:solute symporter (SSF) (TC 2.A.21) family.</text>
</comment>
<feature type="transmembrane region" description="Helical" evidence="14">
    <location>
        <begin position="529"/>
        <end position="550"/>
    </location>
</feature>
<evidence type="ECO:0000256" key="3">
    <source>
        <dbReference type="ARBA" id="ARBA00022448"/>
    </source>
</evidence>
<evidence type="ECO:0000256" key="4">
    <source>
        <dbReference type="ARBA" id="ARBA00022475"/>
    </source>
</evidence>
<dbReference type="Pfam" id="PF00474">
    <property type="entry name" value="SSF"/>
    <property type="match status" value="1"/>
</dbReference>